<dbReference type="AlphaFoldDB" id="B8GTJ8"/>
<name>B8GTJ8_THISH</name>
<dbReference type="InterPro" id="IPR029063">
    <property type="entry name" value="SAM-dependent_MTases_sf"/>
</dbReference>
<dbReference type="PANTHER" id="PTHR43317">
    <property type="entry name" value="THERMOSPERMINE SYNTHASE ACAULIS5"/>
    <property type="match status" value="1"/>
</dbReference>
<dbReference type="Gene3D" id="3.40.50.150">
    <property type="entry name" value="Vaccinia Virus protein VP39"/>
    <property type="match status" value="1"/>
</dbReference>
<evidence type="ECO:0008006" key="4">
    <source>
        <dbReference type="Google" id="ProtNLM"/>
    </source>
</evidence>
<dbReference type="CDD" id="cd02440">
    <property type="entry name" value="AdoMet_MTases"/>
    <property type="match status" value="1"/>
</dbReference>
<dbReference type="HOGENOM" id="CLU_092438_0_0_6"/>
<evidence type="ECO:0000313" key="3">
    <source>
        <dbReference type="Proteomes" id="UP000002383"/>
    </source>
</evidence>
<reference evidence="2 3" key="1">
    <citation type="journal article" date="2011" name="Stand. Genomic Sci.">
        <title>Complete genome sequence of 'Thioalkalivibrio sulfidophilus' HL-EbGr7.</title>
        <authorList>
            <person name="Muyzer G."/>
            <person name="Sorokin D.Y."/>
            <person name="Mavromatis K."/>
            <person name="Lapidus A."/>
            <person name="Clum A."/>
            <person name="Ivanova N."/>
            <person name="Pati A."/>
            <person name="d'Haeseleer P."/>
            <person name="Woyke T."/>
            <person name="Kyrpides N.C."/>
        </authorList>
    </citation>
    <scope>NUCLEOTIDE SEQUENCE [LARGE SCALE GENOMIC DNA]</scope>
    <source>
        <strain evidence="2 3">HL-EbGR7</strain>
    </source>
</reference>
<dbReference type="RefSeq" id="WP_012636747.1">
    <property type="nucleotide sequence ID" value="NC_011901.1"/>
</dbReference>
<dbReference type="EMBL" id="CP001339">
    <property type="protein sequence ID" value="ACL71258.1"/>
    <property type="molecule type" value="Genomic_DNA"/>
</dbReference>
<dbReference type="OrthoDB" id="191025at2"/>
<proteinExistence type="predicted"/>
<evidence type="ECO:0000313" key="2">
    <source>
        <dbReference type="EMBL" id="ACL71258.1"/>
    </source>
</evidence>
<dbReference type="SUPFAM" id="SSF53335">
    <property type="entry name" value="S-adenosyl-L-methionine-dependent methyltransferases"/>
    <property type="match status" value="1"/>
</dbReference>
<organism evidence="2 3">
    <name type="scientific">Thioalkalivibrio sulfidiphilus (strain HL-EbGR7)</name>
    <dbReference type="NCBI Taxonomy" id="396588"/>
    <lineage>
        <taxon>Bacteria</taxon>
        <taxon>Pseudomonadati</taxon>
        <taxon>Pseudomonadota</taxon>
        <taxon>Gammaproteobacteria</taxon>
        <taxon>Chromatiales</taxon>
        <taxon>Ectothiorhodospiraceae</taxon>
        <taxon>Thioalkalivibrio</taxon>
    </lineage>
</organism>
<dbReference type="STRING" id="396588.Tgr7_0159"/>
<evidence type="ECO:0000256" key="1">
    <source>
        <dbReference type="ARBA" id="ARBA00023115"/>
    </source>
</evidence>
<dbReference type="KEGG" id="tgr:Tgr7_0159"/>
<accession>B8GTJ8</accession>
<dbReference type="eggNOG" id="COG0421">
    <property type="taxonomic scope" value="Bacteria"/>
</dbReference>
<dbReference type="GO" id="GO:0006596">
    <property type="term" value="P:polyamine biosynthetic process"/>
    <property type="evidence" value="ECO:0007669"/>
    <property type="project" value="UniProtKB-KW"/>
</dbReference>
<dbReference type="PANTHER" id="PTHR43317:SF1">
    <property type="entry name" value="THERMOSPERMINE SYNTHASE ACAULIS5"/>
    <property type="match status" value="1"/>
</dbReference>
<dbReference type="Proteomes" id="UP000002383">
    <property type="component" value="Chromosome"/>
</dbReference>
<keyword evidence="3" id="KW-1185">Reference proteome</keyword>
<gene>
    <name evidence="2" type="ordered locus">Tgr7_0159</name>
</gene>
<protein>
    <recommendedName>
        <fullName evidence="4">Methyltransferase domain-containing protein</fullName>
    </recommendedName>
</protein>
<keyword evidence="1" id="KW-0620">Polyamine biosynthesis</keyword>
<sequence>MLIWSRTRGGTRYEVRTAGRVHRLYTDGIFHSQAHPERLATGHLWDLFSLPVLLRRDPVIGRALVLGVGGGTALRQLRGLGAESVDGVELDPMHLRIARCFFGLTGPGIRLHRADARDWLARHRGPKFDYLVDDLFGGEDGEPRRAIPVDGPWVRQLLRHLAPGGTLVINFPGVCELQACALLRQATLRQRFSRAWMLQHPRYDNAVGVFLQDALTARGYRQRLARLPAGHPARGLARTPVRLRRLEPVGLRCP</sequence>